<evidence type="ECO:0000256" key="1">
    <source>
        <dbReference type="SAM" id="SignalP"/>
    </source>
</evidence>
<feature type="signal peptide" evidence="1">
    <location>
        <begin position="1"/>
        <end position="17"/>
    </location>
</feature>
<keyword evidence="1" id="KW-0732">Signal</keyword>
<evidence type="ECO:0000313" key="3">
    <source>
        <dbReference type="Proteomes" id="UP000298325"/>
    </source>
</evidence>
<proteinExistence type="predicted"/>
<comment type="caution">
    <text evidence="2">The sequence shown here is derived from an EMBL/GenBank/DDBJ whole genome shotgun (WGS) entry which is preliminary data.</text>
</comment>
<sequence length="200" mass="22232">MKILFILLLGGLVAACANTNSNTDNTDNADAATAEMSEKDKALSCLLRWDMSFYAYTMRSAGGTQSQAIEELNNWYGESHFIAKEIRPATNIVYGLKDIKTDPVHALGDSLKPGFQECLTEKSMADSSPYLARCLDMGIYITYVASAKSRQLSKQQVIDQLSPLTDHQHSIITQVYSSPQYEAGVERMKLWGQCIQRFEG</sequence>
<accession>A0A4Z1BG12</accession>
<dbReference type="PROSITE" id="PS51257">
    <property type="entry name" value="PROKAR_LIPOPROTEIN"/>
    <property type="match status" value="1"/>
</dbReference>
<dbReference type="AlphaFoldDB" id="A0A4Z1BG12"/>
<dbReference type="EMBL" id="SRPF01000001">
    <property type="protein sequence ID" value="TGN41694.1"/>
    <property type="molecule type" value="Genomic_DNA"/>
</dbReference>
<keyword evidence="3" id="KW-1185">Reference proteome</keyword>
<reference evidence="2 3" key="1">
    <citation type="submission" date="2019-04" db="EMBL/GenBank/DDBJ databases">
        <authorList>
            <person name="Park S."/>
            <person name="Yoon J.-H."/>
        </authorList>
    </citation>
    <scope>NUCLEOTIDE SEQUENCE [LARGE SCALE GENOMIC DNA]</scope>
    <source>
        <strain evidence="2 3">HJM-18</strain>
    </source>
</reference>
<dbReference type="RefSeq" id="WP_135802079.1">
    <property type="nucleotide sequence ID" value="NZ_SRPF01000001.1"/>
</dbReference>
<protein>
    <submittedName>
        <fullName evidence="2">Uncharacterized protein</fullName>
    </submittedName>
</protein>
<evidence type="ECO:0000313" key="2">
    <source>
        <dbReference type="EMBL" id="TGN41694.1"/>
    </source>
</evidence>
<organism evidence="2 3">
    <name type="scientific">Marinobacter confluentis</name>
    <dbReference type="NCBI Taxonomy" id="1697557"/>
    <lineage>
        <taxon>Bacteria</taxon>
        <taxon>Pseudomonadati</taxon>
        <taxon>Pseudomonadota</taxon>
        <taxon>Gammaproteobacteria</taxon>
        <taxon>Pseudomonadales</taxon>
        <taxon>Marinobacteraceae</taxon>
        <taxon>Marinobacter</taxon>
    </lineage>
</organism>
<feature type="chain" id="PRO_5021445715" evidence="1">
    <location>
        <begin position="18"/>
        <end position="200"/>
    </location>
</feature>
<dbReference type="Proteomes" id="UP000298325">
    <property type="component" value="Unassembled WGS sequence"/>
</dbReference>
<gene>
    <name evidence="2" type="ORF">E5Q11_03980</name>
</gene>
<name>A0A4Z1BG12_9GAMM</name>